<comment type="similarity">
    <text evidence="2">Belongs to the krueppel C2H2-type zinc-finger protein family.</text>
</comment>
<feature type="domain" description="C2H2-type" evidence="13">
    <location>
        <begin position="223"/>
        <end position="250"/>
    </location>
</feature>
<evidence type="ECO:0000256" key="11">
    <source>
        <dbReference type="PROSITE-ProRule" id="PRU00042"/>
    </source>
</evidence>
<gene>
    <name evidence="14" type="ORF">WMY93_012876</name>
</gene>
<dbReference type="Proteomes" id="UP001460270">
    <property type="component" value="Unassembled WGS sequence"/>
</dbReference>
<sequence length="292" mass="32848">MKQRLTAADCEEDLCRSKQPENQGKQELLEPLISPGPGLNTSQIKEEPEEQTIKEEEQQPPVCVPESSAVRVKTEESSPLLQTELKHEETQRSDVSSESDGDTEHSSDNDNDWKAPVNDSDEGEEFEPETNATETPKRKGKQCPVCRKEVKGGLKGHMRIHTGERPYSCSVCNKTFSLKFHLHLHIRTHTGEKPYSCSVCNKTFSQLGHLNAHRRIHTGEKPFSCSFCNKEFTEARTLKCHMRVHTGEKPFSCPPATRRLPGSITCECTSGRTRAKLTAVRSATRRFCTRAV</sequence>
<evidence type="ECO:0000256" key="12">
    <source>
        <dbReference type="SAM" id="MobiDB-lite"/>
    </source>
</evidence>
<keyword evidence="7" id="KW-0805">Transcription regulation</keyword>
<dbReference type="Pfam" id="PF00096">
    <property type="entry name" value="zf-C2H2"/>
    <property type="match status" value="2"/>
</dbReference>
<dbReference type="SUPFAM" id="SSF57667">
    <property type="entry name" value="beta-beta-alpha zinc fingers"/>
    <property type="match status" value="2"/>
</dbReference>
<keyword evidence="3" id="KW-0479">Metal-binding</keyword>
<dbReference type="Gene3D" id="3.30.160.60">
    <property type="entry name" value="Classic Zinc Finger"/>
    <property type="match status" value="4"/>
</dbReference>
<dbReference type="FunFam" id="3.30.160.60:FF:002343">
    <property type="entry name" value="Zinc finger protein 33A"/>
    <property type="match status" value="1"/>
</dbReference>
<feature type="domain" description="C2H2-type" evidence="13">
    <location>
        <begin position="195"/>
        <end position="222"/>
    </location>
</feature>
<organism evidence="14 15">
    <name type="scientific">Mugilogobius chulae</name>
    <name type="common">yellowstripe goby</name>
    <dbReference type="NCBI Taxonomy" id="88201"/>
    <lineage>
        <taxon>Eukaryota</taxon>
        <taxon>Metazoa</taxon>
        <taxon>Chordata</taxon>
        <taxon>Craniata</taxon>
        <taxon>Vertebrata</taxon>
        <taxon>Euteleostomi</taxon>
        <taxon>Actinopterygii</taxon>
        <taxon>Neopterygii</taxon>
        <taxon>Teleostei</taxon>
        <taxon>Neoteleostei</taxon>
        <taxon>Acanthomorphata</taxon>
        <taxon>Gobiaria</taxon>
        <taxon>Gobiiformes</taxon>
        <taxon>Gobioidei</taxon>
        <taxon>Gobiidae</taxon>
        <taxon>Gobionellinae</taxon>
        <taxon>Mugilogobius</taxon>
    </lineage>
</organism>
<dbReference type="GO" id="GO:0000981">
    <property type="term" value="F:DNA-binding transcription factor activity, RNA polymerase II-specific"/>
    <property type="evidence" value="ECO:0007669"/>
    <property type="project" value="TreeGrafter"/>
</dbReference>
<keyword evidence="9" id="KW-0804">Transcription</keyword>
<reference evidence="15" key="1">
    <citation type="submission" date="2024-04" db="EMBL/GenBank/DDBJ databases">
        <title>Salinicola lusitanus LLJ914,a marine bacterium isolated from the Okinawa Trough.</title>
        <authorList>
            <person name="Li J."/>
        </authorList>
    </citation>
    <scope>NUCLEOTIDE SEQUENCE [LARGE SCALE GENOMIC DNA]</scope>
</reference>
<keyword evidence="15" id="KW-1185">Reference proteome</keyword>
<evidence type="ECO:0000256" key="6">
    <source>
        <dbReference type="ARBA" id="ARBA00022833"/>
    </source>
</evidence>
<dbReference type="GO" id="GO:0008270">
    <property type="term" value="F:zinc ion binding"/>
    <property type="evidence" value="ECO:0007669"/>
    <property type="project" value="UniProtKB-KW"/>
</dbReference>
<evidence type="ECO:0000313" key="15">
    <source>
        <dbReference type="Proteomes" id="UP001460270"/>
    </source>
</evidence>
<dbReference type="InterPro" id="IPR013087">
    <property type="entry name" value="Znf_C2H2_type"/>
</dbReference>
<evidence type="ECO:0000256" key="8">
    <source>
        <dbReference type="ARBA" id="ARBA00023125"/>
    </source>
</evidence>
<feature type="compositionally biased region" description="Acidic residues" evidence="12">
    <location>
        <begin position="119"/>
        <end position="128"/>
    </location>
</feature>
<accession>A0AAW0NXX1</accession>
<dbReference type="FunFam" id="3.30.160.60:FF:002716">
    <property type="entry name" value="Zinc finger protein 212"/>
    <property type="match status" value="1"/>
</dbReference>
<evidence type="ECO:0000256" key="9">
    <source>
        <dbReference type="ARBA" id="ARBA00023163"/>
    </source>
</evidence>
<dbReference type="PROSITE" id="PS50157">
    <property type="entry name" value="ZINC_FINGER_C2H2_2"/>
    <property type="match status" value="3"/>
</dbReference>
<evidence type="ECO:0000256" key="10">
    <source>
        <dbReference type="ARBA" id="ARBA00023242"/>
    </source>
</evidence>
<dbReference type="SMART" id="SM00355">
    <property type="entry name" value="ZnF_C2H2"/>
    <property type="match status" value="4"/>
</dbReference>
<dbReference type="PANTHER" id="PTHR23235">
    <property type="entry name" value="KRUEPPEL-LIKE TRANSCRIPTION FACTOR"/>
    <property type="match status" value="1"/>
</dbReference>
<dbReference type="PROSITE" id="PS00028">
    <property type="entry name" value="ZINC_FINGER_C2H2_1"/>
    <property type="match status" value="3"/>
</dbReference>
<dbReference type="FunFam" id="3.30.160.60:FF:001927">
    <property type="entry name" value="Zinc finger protein 1184"/>
    <property type="match status" value="1"/>
</dbReference>
<evidence type="ECO:0000256" key="3">
    <source>
        <dbReference type="ARBA" id="ARBA00022723"/>
    </source>
</evidence>
<evidence type="ECO:0000313" key="14">
    <source>
        <dbReference type="EMBL" id="KAK7912665.1"/>
    </source>
</evidence>
<comment type="subcellular location">
    <subcellularLocation>
        <location evidence="1">Nucleus</location>
    </subcellularLocation>
</comment>
<evidence type="ECO:0000256" key="2">
    <source>
        <dbReference type="ARBA" id="ARBA00006991"/>
    </source>
</evidence>
<feature type="domain" description="C2H2-type" evidence="13">
    <location>
        <begin position="167"/>
        <end position="194"/>
    </location>
</feature>
<dbReference type="EMBL" id="JBBPFD010000009">
    <property type="protein sequence ID" value="KAK7912665.1"/>
    <property type="molecule type" value="Genomic_DNA"/>
</dbReference>
<dbReference type="PANTHER" id="PTHR23235:SF155">
    <property type="entry name" value="EARLY GROWTH RESPONSE 4-RELATED"/>
    <property type="match status" value="1"/>
</dbReference>
<dbReference type="AlphaFoldDB" id="A0AAW0NXX1"/>
<name>A0AAW0NXX1_9GOBI</name>
<feature type="compositionally biased region" description="Basic and acidic residues" evidence="12">
    <location>
        <begin position="102"/>
        <end position="113"/>
    </location>
</feature>
<dbReference type="GO" id="GO:0005634">
    <property type="term" value="C:nucleus"/>
    <property type="evidence" value="ECO:0007669"/>
    <property type="project" value="UniProtKB-SubCell"/>
</dbReference>
<comment type="caution">
    <text evidence="14">The sequence shown here is derived from an EMBL/GenBank/DDBJ whole genome shotgun (WGS) entry which is preliminary data.</text>
</comment>
<proteinExistence type="inferred from homology"/>
<evidence type="ECO:0000256" key="5">
    <source>
        <dbReference type="ARBA" id="ARBA00022771"/>
    </source>
</evidence>
<feature type="region of interest" description="Disordered" evidence="12">
    <location>
        <begin position="1"/>
        <end position="142"/>
    </location>
</feature>
<keyword evidence="8" id="KW-0238">DNA-binding</keyword>
<evidence type="ECO:0000256" key="7">
    <source>
        <dbReference type="ARBA" id="ARBA00023015"/>
    </source>
</evidence>
<keyword evidence="4" id="KW-0677">Repeat</keyword>
<protein>
    <recommendedName>
        <fullName evidence="13">C2H2-type domain-containing protein</fullName>
    </recommendedName>
</protein>
<dbReference type="InterPro" id="IPR036236">
    <property type="entry name" value="Znf_C2H2_sf"/>
</dbReference>
<evidence type="ECO:0000259" key="13">
    <source>
        <dbReference type="PROSITE" id="PS50157"/>
    </source>
</evidence>
<keyword evidence="10" id="KW-0539">Nucleus</keyword>
<keyword evidence="6" id="KW-0862">Zinc</keyword>
<dbReference type="GO" id="GO:0000978">
    <property type="term" value="F:RNA polymerase II cis-regulatory region sequence-specific DNA binding"/>
    <property type="evidence" value="ECO:0007669"/>
    <property type="project" value="TreeGrafter"/>
</dbReference>
<evidence type="ECO:0000256" key="1">
    <source>
        <dbReference type="ARBA" id="ARBA00004123"/>
    </source>
</evidence>
<keyword evidence="5 11" id="KW-0863">Zinc-finger</keyword>
<evidence type="ECO:0000256" key="4">
    <source>
        <dbReference type="ARBA" id="ARBA00022737"/>
    </source>
</evidence>